<dbReference type="EMBL" id="PETL01000191">
    <property type="protein sequence ID" value="PIV64111.1"/>
    <property type="molecule type" value="Genomic_DNA"/>
</dbReference>
<proteinExistence type="inferred from homology"/>
<feature type="non-terminal residue" evidence="3">
    <location>
        <position position="186"/>
    </location>
</feature>
<dbReference type="PANTHER" id="PTHR30486">
    <property type="entry name" value="TWITCHING MOTILITY PROTEIN PILT"/>
    <property type="match status" value="1"/>
</dbReference>
<evidence type="ECO:0000259" key="2">
    <source>
        <dbReference type="Pfam" id="PF00437"/>
    </source>
</evidence>
<dbReference type="InterPro" id="IPR050921">
    <property type="entry name" value="T4SS_GSP_E_ATPase"/>
</dbReference>
<comment type="similarity">
    <text evidence="1">Belongs to the GSP E family.</text>
</comment>
<evidence type="ECO:0000256" key="1">
    <source>
        <dbReference type="ARBA" id="ARBA00006611"/>
    </source>
</evidence>
<dbReference type="GO" id="GO:0016887">
    <property type="term" value="F:ATP hydrolysis activity"/>
    <property type="evidence" value="ECO:0007669"/>
    <property type="project" value="InterPro"/>
</dbReference>
<comment type="caution">
    <text evidence="3">The sequence shown here is derived from an EMBL/GenBank/DDBJ whole genome shotgun (WGS) entry which is preliminary data.</text>
</comment>
<reference evidence="4" key="1">
    <citation type="submission" date="2017-09" db="EMBL/GenBank/DDBJ databases">
        <title>Depth-based differentiation of microbial function through sediment-hosted aquifers and enrichment of novel symbionts in the deep terrestrial subsurface.</title>
        <authorList>
            <person name="Probst A.J."/>
            <person name="Ladd B."/>
            <person name="Jarett J.K."/>
            <person name="Geller-Mcgrath D.E."/>
            <person name="Sieber C.M.K."/>
            <person name="Emerson J.B."/>
            <person name="Anantharaman K."/>
            <person name="Thomas B.C."/>
            <person name="Malmstrom R."/>
            <person name="Stieglmeier M."/>
            <person name="Klingl A."/>
            <person name="Woyke T."/>
            <person name="Ryan C.M."/>
            <person name="Banfield J.F."/>
        </authorList>
    </citation>
    <scope>NUCLEOTIDE SEQUENCE [LARGE SCALE GENOMIC DNA]</scope>
</reference>
<dbReference type="Gene3D" id="3.40.50.300">
    <property type="entry name" value="P-loop containing nucleotide triphosphate hydrolases"/>
    <property type="match status" value="1"/>
</dbReference>
<evidence type="ECO:0000313" key="4">
    <source>
        <dbReference type="Proteomes" id="UP000228886"/>
    </source>
</evidence>
<feature type="domain" description="Bacterial type II secretion system protein E" evidence="2">
    <location>
        <begin position="5"/>
        <end position="172"/>
    </location>
</feature>
<dbReference type="InterPro" id="IPR027417">
    <property type="entry name" value="P-loop_NTPase"/>
</dbReference>
<sequence>MLQEINSLLDIIVEKNASDLHLHVDKPPTMRVNNQLVEMGKKPLTPEDTVSYMKAIASAEQQAEVEKVGGTDFGYAFGDKARFRVSIYRQKGNINLAMRLIPYQFLTFEELGLDKQIKELCRRPRGLILVTGPTGSGKTTTLATMIDYINCERDSHIITVEDPIEYYHTHKKSIVSQRELGSDVPS</sequence>
<dbReference type="AlphaFoldDB" id="A0A2M7E8U7"/>
<dbReference type="Pfam" id="PF00437">
    <property type="entry name" value="T2SSE"/>
    <property type="match status" value="1"/>
</dbReference>
<accession>A0A2M7E8U7</accession>
<evidence type="ECO:0000313" key="3">
    <source>
        <dbReference type="EMBL" id="PIV64111.1"/>
    </source>
</evidence>
<dbReference type="Gene3D" id="3.30.450.90">
    <property type="match status" value="1"/>
</dbReference>
<dbReference type="Proteomes" id="UP000228886">
    <property type="component" value="Unassembled WGS sequence"/>
</dbReference>
<dbReference type="InterPro" id="IPR001482">
    <property type="entry name" value="T2SS/T4SS_dom"/>
</dbReference>
<dbReference type="SUPFAM" id="SSF52540">
    <property type="entry name" value="P-loop containing nucleoside triphosphate hydrolases"/>
    <property type="match status" value="1"/>
</dbReference>
<gene>
    <name evidence="3" type="ORF">COS11_03910</name>
</gene>
<dbReference type="PANTHER" id="PTHR30486:SF16">
    <property type="entry name" value="TWITCHING MOTILITY PROTEIN PILT"/>
    <property type="match status" value="1"/>
</dbReference>
<organism evidence="3 4">
    <name type="scientific">bacterium (Candidatus Ratteibacteria) CG01_land_8_20_14_3_00_40_19</name>
    <dbReference type="NCBI Taxonomy" id="2014290"/>
    <lineage>
        <taxon>Bacteria</taxon>
        <taxon>Candidatus Ratteibacteria</taxon>
    </lineage>
</organism>
<protein>
    <submittedName>
        <fullName evidence="3">Type IV pili twitching motility protein PilT</fullName>
    </submittedName>
</protein>
<name>A0A2M7E8U7_9BACT</name>